<dbReference type="Gene3D" id="3.10.350.10">
    <property type="entry name" value="LysM domain"/>
    <property type="match status" value="1"/>
</dbReference>
<dbReference type="EMBL" id="JAIWIU010000194">
    <property type="protein sequence ID" value="MCA2018753.1"/>
    <property type="molecule type" value="Genomic_DNA"/>
</dbReference>
<feature type="compositionally biased region" description="Low complexity" evidence="2">
    <location>
        <begin position="910"/>
        <end position="921"/>
    </location>
</feature>
<keyword evidence="3" id="KW-1133">Transmembrane helix</keyword>
<feature type="coiled-coil region" evidence="1">
    <location>
        <begin position="190"/>
        <end position="231"/>
    </location>
</feature>
<evidence type="ECO:0000256" key="3">
    <source>
        <dbReference type="SAM" id="Phobius"/>
    </source>
</evidence>
<comment type="caution">
    <text evidence="4">The sequence shown here is derived from an EMBL/GenBank/DDBJ whole genome shotgun (WGS) entry which is preliminary data.</text>
</comment>
<keyword evidence="1" id="KW-0175">Coiled coil</keyword>
<feature type="compositionally biased region" description="Acidic residues" evidence="2">
    <location>
        <begin position="648"/>
        <end position="664"/>
    </location>
</feature>
<feature type="compositionally biased region" description="Acidic residues" evidence="2">
    <location>
        <begin position="421"/>
        <end position="446"/>
    </location>
</feature>
<evidence type="ECO:0000313" key="5">
    <source>
        <dbReference type="Proteomes" id="UP001199044"/>
    </source>
</evidence>
<dbReference type="CDD" id="cd00118">
    <property type="entry name" value="LysM"/>
    <property type="match status" value="1"/>
</dbReference>
<feature type="compositionally biased region" description="Acidic residues" evidence="2">
    <location>
        <begin position="863"/>
        <end position="909"/>
    </location>
</feature>
<sequence>MRQFFKRLLLPVAVVAVTQTSVVSAEGIRLLGPSGQVQSAPQYNSEVVRNTQAVAAENQPARFFGPTTARDTLWSIATELRPSTRVSVQQTLLAIYRLNPQAFENQNIHTLIPGSTLRIPSLAQVQRATTQEAVRVMQAHQARLANETRTPTPTTAPSTPVTQTPKSAVDTTTKAASTQTQVENTANKEAAILQKELTSSQSELLALEEKNHRLRLMLSDVQTEVTDLKQQLGDENRIRSEVEKLLAEEKLKREEAARLAPSSMDRLLSNTWLVAGLALIPGVLIALLIVMLLNRRAGKNEEETEILEQPAPVTDEPITLGDEPMDMDDDDLKLDEDLFGDSDDLGEEALFDDSVTDENEEEDLLSELSTDDIDFDLGDEDGEDLFAGIGDDGDLDDDLSNSVLEDEPAIGLDEMQRTLDEEADEAGSDIFDLSDDDDNSAISQDDIEDLLAGDTDEGEDLDSDSLDQSLLDELLASGESDPSDEEVDFSSFLDDDDAATTNELDLGEVALDDDNDLDLSDSLASDDELDSLFDNIESQADLETLEKEALDESELSAELATSEEEELLNQLLDEEAGGSDAPIVEDDSVALLDELLQEPEDLQHAEEDDDLLAKLETGETLDELLNEDDAEEDFDLSDDSIELLDEFIDEESSSNDLNLAEDPDLLAMEKESPEAGEDTDGVDLFDELLEIEQSTAEQEEPEQLEESEDPEEPFDSEHFIDDLISNVPEQDPLLGEFDFAADSEQARSDDEFDFNPEIEGTDSSTPEPVANEFGVPQADDWLIDDEDEIAPLEEDAIFDLAEQELPENSDRDELEESESQPQPELETLEPQVDLDSDAEEDAESSPEIEHEEESVLAHQQPEEQQEDEVAPDGVELDEVDTPSVVEDEQVIPEPLEDVAEAPVEAEEQVEPAAPAESEVAE</sequence>
<feature type="region of interest" description="Disordered" evidence="2">
    <location>
        <begin position="738"/>
        <end position="921"/>
    </location>
</feature>
<feature type="compositionally biased region" description="Acidic residues" evidence="2">
    <location>
        <begin position="391"/>
        <end position="408"/>
    </location>
</feature>
<reference evidence="5" key="1">
    <citation type="submission" date="2023-07" db="EMBL/GenBank/DDBJ databases">
        <title>Molecular identification of indigenous halophilic bacteria isolated from red sea cost, biodegradation of synthetic dyes and assessment of degraded metabolite toxicity.</title>
        <authorList>
            <person name="Chaieb K."/>
            <person name="Altayb H.N."/>
        </authorList>
    </citation>
    <scope>NUCLEOTIDE SEQUENCE [LARGE SCALE GENOMIC DNA]</scope>
    <source>
        <strain evidence="5">K20</strain>
    </source>
</reference>
<protein>
    <submittedName>
        <fullName evidence="4">AAA family ATPase</fullName>
    </submittedName>
</protein>
<dbReference type="InterPro" id="IPR020012">
    <property type="entry name" value="LysM_FimV"/>
</dbReference>
<feature type="compositionally biased region" description="Acidic residues" evidence="2">
    <location>
        <begin position="781"/>
        <end position="818"/>
    </location>
</feature>
<dbReference type="InterPro" id="IPR018392">
    <property type="entry name" value="LysM"/>
</dbReference>
<organism evidence="4 5">
    <name type="scientific">Vibrio tritonius</name>
    <dbReference type="NCBI Taxonomy" id="1435069"/>
    <lineage>
        <taxon>Bacteria</taxon>
        <taxon>Pseudomonadati</taxon>
        <taxon>Pseudomonadota</taxon>
        <taxon>Gammaproteobacteria</taxon>
        <taxon>Vibrionales</taxon>
        <taxon>Vibrionaceae</taxon>
        <taxon>Vibrio</taxon>
    </lineage>
</organism>
<keyword evidence="3" id="KW-0812">Transmembrane</keyword>
<feature type="region of interest" description="Disordered" evidence="2">
    <location>
        <begin position="142"/>
        <end position="180"/>
    </location>
</feature>
<feature type="compositionally biased region" description="Polar residues" evidence="2">
    <location>
        <begin position="169"/>
        <end position="180"/>
    </location>
</feature>
<feature type="compositionally biased region" description="Acidic residues" evidence="2">
    <location>
        <begin position="674"/>
        <end position="690"/>
    </location>
</feature>
<feature type="compositionally biased region" description="Acidic residues" evidence="2">
    <location>
        <begin position="481"/>
        <end position="498"/>
    </location>
</feature>
<gene>
    <name evidence="4" type="ORF">LDJ79_21735</name>
</gene>
<feature type="region of interest" description="Disordered" evidence="2">
    <location>
        <begin position="648"/>
        <end position="716"/>
    </location>
</feature>
<feature type="compositionally biased region" description="Low complexity" evidence="2">
    <location>
        <begin position="148"/>
        <end position="165"/>
    </location>
</feature>
<feature type="non-terminal residue" evidence="4">
    <location>
        <position position="921"/>
    </location>
</feature>
<feature type="compositionally biased region" description="Acidic residues" evidence="2">
    <location>
        <begin position="697"/>
        <end position="714"/>
    </location>
</feature>
<evidence type="ECO:0000256" key="2">
    <source>
        <dbReference type="SAM" id="MobiDB-lite"/>
    </source>
</evidence>
<feature type="region of interest" description="Disordered" evidence="2">
    <location>
        <begin position="416"/>
        <end position="446"/>
    </location>
</feature>
<dbReference type="NCBIfam" id="TIGR03505">
    <property type="entry name" value="FimV_core"/>
    <property type="match status" value="1"/>
</dbReference>
<evidence type="ECO:0000256" key="1">
    <source>
        <dbReference type="SAM" id="Coils"/>
    </source>
</evidence>
<dbReference type="RefSeq" id="WP_318526605.1">
    <property type="nucleotide sequence ID" value="NZ_JAIWIU010000194.1"/>
</dbReference>
<proteinExistence type="predicted"/>
<feature type="region of interest" description="Disordered" evidence="2">
    <location>
        <begin position="391"/>
        <end position="410"/>
    </location>
</feature>
<accession>A0ABS7YST9</accession>
<feature type="region of interest" description="Disordered" evidence="2">
    <location>
        <begin position="476"/>
        <end position="500"/>
    </location>
</feature>
<feature type="compositionally biased region" description="Acidic residues" evidence="2">
    <location>
        <begin position="832"/>
        <end position="854"/>
    </location>
</feature>
<feature type="region of interest" description="Disordered" evidence="2">
    <location>
        <begin position="343"/>
        <end position="365"/>
    </location>
</feature>
<keyword evidence="3" id="KW-0472">Membrane</keyword>
<name>A0ABS7YST9_9VIBR</name>
<dbReference type="InterPro" id="IPR036779">
    <property type="entry name" value="LysM_dom_sf"/>
</dbReference>
<keyword evidence="5" id="KW-1185">Reference proteome</keyword>
<feature type="transmembrane region" description="Helical" evidence="3">
    <location>
        <begin position="272"/>
        <end position="293"/>
    </location>
</feature>
<dbReference type="Proteomes" id="UP001199044">
    <property type="component" value="Unassembled WGS sequence"/>
</dbReference>
<feature type="compositionally biased region" description="Acidic residues" evidence="2">
    <location>
        <begin position="750"/>
        <end position="760"/>
    </location>
</feature>
<evidence type="ECO:0000313" key="4">
    <source>
        <dbReference type="EMBL" id="MCA2018753.1"/>
    </source>
</evidence>